<dbReference type="AlphaFoldDB" id="A0A5S4GDP2"/>
<reference evidence="1 2" key="1">
    <citation type="submission" date="2019-05" db="EMBL/GenBank/DDBJ databases">
        <title>Draft genome sequence of Actinomadura geliboluensis A8036.</title>
        <authorList>
            <person name="Saricaoglu S."/>
            <person name="Isik K."/>
        </authorList>
    </citation>
    <scope>NUCLEOTIDE SEQUENCE [LARGE SCALE GENOMIC DNA]</scope>
    <source>
        <strain evidence="1 2">A8036</strain>
    </source>
</reference>
<comment type="caution">
    <text evidence="1">The sequence shown here is derived from an EMBL/GenBank/DDBJ whole genome shotgun (WGS) entry which is preliminary data.</text>
</comment>
<protein>
    <submittedName>
        <fullName evidence="1">Uncharacterized protein</fullName>
    </submittedName>
</protein>
<organism evidence="1 2">
    <name type="scientific">Actinomadura geliboluensis</name>
    <dbReference type="NCBI Taxonomy" id="882440"/>
    <lineage>
        <taxon>Bacteria</taxon>
        <taxon>Bacillati</taxon>
        <taxon>Actinomycetota</taxon>
        <taxon>Actinomycetes</taxon>
        <taxon>Streptosporangiales</taxon>
        <taxon>Thermomonosporaceae</taxon>
        <taxon>Actinomadura</taxon>
    </lineage>
</organism>
<evidence type="ECO:0000313" key="1">
    <source>
        <dbReference type="EMBL" id="TMR30581.1"/>
    </source>
</evidence>
<dbReference type="Proteomes" id="UP000305238">
    <property type="component" value="Unassembled WGS sequence"/>
</dbReference>
<proteinExistence type="predicted"/>
<gene>
    <name evidence="1" type="ORF">ETD96_33475</name>
</gene>
<keyword evidence="2" id="KW-1185">Reference proteome</keyword>
<name>A0A5S4GDP2_9ACTN</name>
<accession>A0A5S4GDP2</accession>
<dbReference type="EMBL" id="VCKZ01000336">
    <property type="protein sequence ID" value="TMR30581.1"/>
    <property type="molecule type" value="Genomic_DNA"/>
</dbReference>
<evidence type="ECO:0000313" key="2">
    <source>
        <dbReference type="Proteomes" id="UP000305238"/>
    </source>
</evidence>
<sequence>MCELLPARGTDPRYAINYEDPVLKKLYDSPAVPKTVRDPILGDGLPFCIKGAGFLNAKKVGYAVPVAVESSTRFQTENRFGNLVTGPNLDEKRGYGITRTNPIPATILGFGFMPTRAVAEAVQSGPPGKPNDPITANLRLVRKQFQQFRQPGIGTAQLGASSYVRIKAVKAEVNGVPIDLGEQCTTSPTAFVGKAWLGGDRTGYLDYKEGQTLVVDDLDIPFFSGCGVTEDLSPILTASVSGSGNYANVNTGTWCDLRTGAQCVDNAAPLPATVTVPQGGDTNVTGHQFLLTRNSGTPEKAQFGCESMAMRFDLKRGHWLPRYMLAKGNLSLEGCKVKTSDGIEYPVVESTQEGPLWLSVREYETRMTMQVTGLMLNVGVDVDDDGAADCSVQINHPQAQSGINQRLSGMPGSFLGEYDNGTLNLLSHDLEVAPESTCSLSGFTRTNPAMRLPLVGGVGTNFAFTPKQQIIWDRP</sequence>